<evidence type="ECO:0000256" key="5">
    <source>
        <dbReference type="ARBA" id="ARBA00022989"/>
    </source>
</evidence>
<keyword evidence="6 7" id="KW-0472">Membrane</keyword>
<feature type="transmembrane region" description="Helical" evidence="7">
    <location>
        <begin position="55"/>
        <end position="74"/>
    </location>
</feature>
<dbReference type="Gene3D" id="3.40.50.300">
    <property type="entry name" value="P-loop containing nucleotide triphosphate hydrolases"/>
    <property type="match status" value="1"/>
</dbReference>
<feature type="transmembrane region" description="Helical" evidence="7">
    <location>
        <begin position="276"/>
        <end position="301"/>
    </location>
</feature>
<dbReference type="SUPFAM" id="SSF90123">
    <property type="entry name" value="ABC transporter transmembrane region"/>
    <property type="match status" value="1"/>
</dbReference>
<evidence type="ECO:0000313" key="11">
    <source>
        <dbReference type="Proteomes" id="UP000201728"/>
    </source>
</evidence>
<dbReference type="SMART" id="SM00382">
    <property type="entry name" value="AAA"/>
    <property type="match status" value="1"/>
</dbReference>
<feature type="transmembrane region" description="Helical" evidence="7">
    <location>
        <begin position="245"/>
        <end position="264"/>
    </location>
</feature>
<keyword evidence="11" id="KW-1185">Reference proteome</keyword>
<dbReference type="Pfam" id="PF00664">
    <property type="entry name" value="ABC_membrane"/>
    <property type="match status" value="1"/>
</dbReference>
<evidence type="ECO:0000313" key="10">
    <source>
        <dbReference type="EMBL" id="ASQ47051.1"/>
    </source>
</evidence>
<dbReference type="AlphaFoldDB" id="A0A222P5C2"/>
<proteinExistence type="predicted"/>
<dbReference type="GO" id="GO:0005524">
    <property type="term" value="F:ATP binding"/>
    <property type="evidence" value="ECO:0007669"/>
    <property type="project" value="UniProtKB-KW"/>
</dbReference>
<dbReference type="GO" id="GO:0016887">
    <property type="term" value="F:ATP hydrolysis activity"/>
    <property type="evidence" value="ECO:0007669"/>
    <property type="project" value="InterPro"/>
</dbReference>
<dbReference type="KEGG" id="lcd:clem_12580"/>
<evidence type="ECO:0000256" key="1">
    <source>
        <dbReference type="ARBA" id="ARBA00004651"/>
    </source>
</evidence>
<dbReference type="InterPro" id="IPR003593">
    <property type="entry name" value="AAA+_ATPase"/>
</dbReference>
<dbReference type="InterPro" id="IPR036640">
    <property type="entry name" value="ABC1_TM_sf"/>
</dbReference>
<organism evidence="10 11">
    <name type="scientific">Legionella clemsonensis</name>
    <dbReference type="NCBI Taxonomy" id="1867846"/>
    <lineage>
        <taxon>Bacteria</taxon>
        <taxon>Pseudomonadati</taxon>
        <taxon>Pseudomonadota</taxon>
        <taxon>Gammaproteobacteria</taxon>
        <taxon>Legionellales</taxon>
        <taxon>Legionellaceae</taxon>
        <taxon>Legionella</taxon>
    </lineage>
</organism>
<evidence type="ECO:0000256" key="4">
    <source>
        <dbReference type="ARBA" id="ARBA00022840"/>
    </source>
</evidence>
<dbReference type="Gene3D" id="1.20.1560.10">
    <property type="entry name" value="ABC transporter type 1, transmembrane domain"/>
    <property type="match status" value="1"/>
</dbReference>
<feature type="domain" description="ABC transmembrane type-1" evidence="9">
    <location>
        <begin position="16"/>
        <end position="302"/>
    </location>
</feature>
<dbReference type="PROSITE" id="PS50929">
    <property type="entry name" value="ABC_TM1F"/>
    <property type="match status" value="1"/>
</dbReference>
<dbReference type="SUPFAM" id="SSF52540">
    <property type="entry name" value="P-loop containing nucleoside triphosphate hydrolases"/>
    <property type="match status" value="1"/>
</dbReference>
<dbReference type="InterPro" id="IPR027417">
    <property type="entry name" value="P-loop_NTPase"/>
</dbReference>
<keyword evidence="3" id="KW-0547">Nucleotide-binding</keyword>
<evidence type="ECO:0000256" key="6">
    <source>
        <dbReference type="ARBA" id="ARBA00023136"/>
    </source>
</evidence>
<dbReference type="OrthoDB" id="311344at2"/>
<evidence type="ECO:0000256" key="2">
    <source>
        <dbReference type="ARBA" id="ARBA00022692"/>
    </source>
</evidence>
<gene>
    <name evidence="10" type="ORF">clem_12580</name>
</gene>
<feature type="domain" description="ABC transporter" evidence="8">
    <location>
        <begin position="340"/>
        <end position="559"/>
    </location>
</feature>
<dbReference type="EMBL" id="CP016397">
    <property type="protein sequence ID" value="ASQ47051.1"/>
    <property type="molecule type" value="Genomic_DNA"/>
</dbReference>
<evidence type="ECO:0000259" key="9">
    <source>
        <dbReference type="PROSITE" id="PS50929"/>
    </source>
</evidence>
<protein>
    <submittedName>
        <fullName evidence="10">Putative ABC transporter ATP-binding protein</fullName>
    </submittedName>
</protein>
<evidence type="ECO:0000256" key="7">
    <source>
        <dbReference type="SAM" id="Phobius"/>
    </source>
</evidence>
<feature type="transmembrane region" description="Helical" evidence="7">
    <location>
        <begin position="130"/>
        <end position="152"/>
    </location>
</feature>
<comment type="subcellular location">
    <subcellularLocation>
        <location evidence="1">Cell membrane</location>
        <topology evidence="1">Multi-pass membrane protein</topology>
    </subcellularLocation>
</comment>
<dbReference type="GO" id="GO:0140359">
    <property type="term" value="F:ABC-type transporter activity"/>
    <property type="evidence" value="ECO:0007669"/>
    <property type="project" value="InterPro"/>
</dbReference>
<evidence type="ECO:0000259" key="8">
    <source>
        <dbReference type="PROSITE" id="PS50893"/>
    </source>
</evidence>
<dbReference type="PANTHER" id="PTHR24221:SF654">
    <property type="entry name" value="ATP-BINDING CASSETTE SUB-FAMILY B MEMBER 6"/>
    <property type="match status" value="1"/>
</dbReference>
<dbReference type="InterPro" id="IPR003439">
    <property type="entry name" value="ABC_transporter-like_ATP-bd"/>
</dbReference>
<dbReference type="RefSeq" id="WP_094091837.1">
    <property type="nucleotide sequence ID" value="NZ_CP016397.1"/>
</dbReference>
<name>A0A222P5C2_9GAMM</name>
<dbReference type="PANTHER" id="PTHR24221">
    <property type="entry name" value="ATP-BINDING CASSETTE SUB-FAMILY B"/>
    <property type="match status" value="1"/>
</dbReference>
<dbReference type="PROSITE" id="PS50893">
    <property type="entry name" value="ABC_TRANSPORTER_2"/>
    <property type="match status" value="1"/>
</dbReference>
<dbReference type="Pfam" id="PF00005">
    <property type="entry name" value="ABC_tran"/>
    <property type="match status" value="1"/>
</dbReference>
<accession>A0A222P5C2</accession>
<dbReference type="GO" id="GO:0005886">
    <property type="term" value="C:plasma membrane"/>
    <property type="evidence" value="ECO:0007669"/>
    <property type="project" value="UniProtKB-SubCell"/>
</dbReference>
<sequence>MSIINVFIINIRKQKLGFLLLLISSLFGALQQCLTPWLIKFILNNFQSKNYNHIPLHSFLSVFLTIYLISELIIRSQGILIAKVIPGFKENVKNFFLQRILNKDYGYFMDNLPGTIVQKLQDFTSSSERVLQIIIFNFFTIIVSFVLISILLFFITPFYTFLITAWFVIHIFSTYLRFNQSIKHIKNHHSIHSNISGNLNELLSKIITVKVFNGEAFELGKIKKSFYLEKKSLQKAQIYFEKIKIFQSILSILLIFILVSHQLNGLSRGKFQAGDFIFVIFITYNLINYVWFSSFQLTIFIREIGIIKNSFSILIQGNQDPHYTVQHQSHTELISSSPILEIKNLCFSIKDYKNIINDLSLKINFNQKVLLKGNSGAGKSTLVKLLTGLHTNYSGNIYIAGINIKTIPREELKKLIVLIEQNHLLFNRTIRENICYNNPNYTEEQLFTALNLACCHNFINTLPNGIDTKIGEEGILLSGGQTQRIAIARAILAQPKILILDESTSGLEKKLELQVISNLMTIKKQTLLVISHSSEIQTLMNKHILMPDRKPSYFPLIEETIC</sequence>
<keyword evidence="2 7" id="KW-0812">Transmembrane</keyword>
<keyword evidence="4 10" id="KW-0067">ATP-binding</keyword>
<dbReference type="InterPro" id="IPR011527">
    <property type="entry name" value="ABC1_TM_dom"/>
</dbReference>
<keyword evidence="5 7" id="KW-1133">Transmembrane helix</keyword>
<feature type="transmembrane region" description="Helical" evidence="7">
    <location>
        <begin position="158"/>
        <end position="178"/>
    </location>
</feature>
<reference evidence="11" key="1">
    <citation type="submission" date="2016-07" db="EMBL/GenBank/DDBJ databases">
        <authorList>
            <person name="Florea S."/>
            <person name="Webb J.S."/>
            <person name="Jaromczyk J."/>
            <person name="Schardl C.L."/>
        </authorList>
    </citation>
    <scope>NUCLEOTIDE SEQUENCE [LARGE SCALE GENOMIC DNA]</scope>
    <source>
        <strain evidence="11">CDC-D5610</strain>
    </source>
</reference>
<dbReference type="Proteomes" id="UP000201728">
    <property type="component" value="Chromosome"/>
</dbReference>
<dbReference type="InterPro" id="IPR039421">
    <property type="entry name" value="Type_1_exporter"/>
</dbReference>
<evidence type="ECO:0000256" key="3">
    <source>
        <dbReference type="ARBA" id="ARBA00022741"/>
    </source>
</evidence>